<accession>A0AA88Q8F0</accession>
<gene>
    <name evidence="2" type="ORF">Q8A67_000961</name>
</gene>
<protein>
    <submittedName>
        <fullName evidence="2">Uncharacterized protein</fullName>
    </submittedName>
</protein>
<evidence type="ECO:0000256" key="1">
    <source>
        <dbReference type="SAM" id="MobiDB-lite"/>
    </source>
</evidence>
<name>A0AA88Q8F0_9TELE</name>
<dbReference type="Proteomes" id="UP001187343">
    <property type="component" value="Unassembled WGS sequence"/>
</dbReference>
<feature type="region of interest" description="Disordered" evidence="1">
    <location>
        <begin position="103"/>
        <end position="139"/>
    </location>
</feature>
<comment type="caution">
    <text evidence="2">The sequence shown here is derived from an EMBL/GenBank/DDBJ whole genome shotgun (WGS) entry which is preliminary data.</text>
</comment>
<dbReference type="AlphaFoldDB" id="A0AA88Q8F0"/>
<evidence type="ECO:0000313" key="2">
    <source>
        <dbReference type="EMBL" id="KAK2916587.1"/>
    </source>
</evidence>
<keyword evidence="3" id="KW-1185">Reference proteome</keyword>
<sequence>MLDHIKHQPFLNVTIQIKLTMMARSSQSTAADLVRPSNNRVFLLLALKWRLFCDEEPIELGARPWPTKERPMFLSPKLLDEMGFQTVMALDIISTVRRSQAPQCHHYDLPESPRAHKGPGPRTSPIPDLLPSEPAFTTP</sequence>
<dbReference type="EMBL" id="JAUYZG010000001">
    <property type="protein sequence ID" value="KAK2916587.1"/>
    <property type="molecule type" value="Genomic_DNA"/>
</dbReference>
<evidence type="ECO:0000313" key="3">
    <source>
        <dbReference type="Proteomes" id="UP001187343"/>
    </source>
</evidence>
<reference evidence="2" key="1">
    <citation type="submission" date="2023-08" db="EMBL/GenBank/DDBJ databases">
        <title>Chromosome-level Genome Assembly of mud carp (Cirrhinus molitorella).</title>
        <authorList>
            <person name="Liu H."/>
        </authorList>
    </citation>
    <scope>NUCLEOTIDE SEQUENCE</scope>
    <source>
        <strain evidence="2">Prfri</strain>
        <tissue evidence="2">Muscle</tissue>
    </source>
</reference>
<proteinExistence type="predicted"/>
<feature type="compositionally biased region" description="Basic and acidic residues" evidence="1">
    <location>
        <begin position="105"/>
        <end position="114"/>
    </location>
</feature>
<organism evidence="2 3">
    <name type="scientific">Cirrhinus molitorella</name>
    <name type="common">mud carp</name>
    <dbReference type="NCBI Taxonomy" id="172907"/>
    <lineage>
        <taxon>Eukaryota</taxon>
        <taxon>Metazoa</taxon>
        <taxon>Chordata</taxon>
        <taxon>Craniata</taxon>
        <taxon>Vertebrata</taxon>
        <taxon>Euteleostomi</taxon>
        <taxon>Actinopterygii</taxon>
        <taxon>Neopterygii</taxon>
        <taxon>Teleostei</taxon>
        <taxon>Ostariophysi</taxon>
        <taxon>Cypriniformes</taxon>
        <taxon>Cyprinidae</taxon>
        <taxon>Labeoninae</taxon>
        <taxon>Labeonini</taxon>
        <taxon>Cirrhinus</taxon>
    </lineage>
</organism>